<reference evidence="1 2" key="1">
    <citation type="journal article" date="2024" name="G3 (Bethesda)">
        <title>Genome assembly of Hibiscus sabdariffa L. provides insights into metabolisms of medicinal natural products.</title>
        <authorList>
            <person name="Kim T."/>
        </authorList>
    </citation>
    <scope>NUCLEOTIDE SEQUENCE [LARGE SCALE GENOMIC DNA]</scope>
    <source>
        <strain evidence="1">TK-2024</strain>
        <tissue evidence="1">Old leaves</tissue>
    </source>
</reference>
<dbReference type="Proteomes" id="UP001472677">
    <property type="component" value="Unassembled WGS sequence"/>
</dbReference>
<dbReference type="EMBL" id="JBBPBM010000003">
    <property type="protein sequence ID" value="KAK8593458.1"/>
    <property type="molecule type" value="Genomic_DNA"/>
</dbReference>
<evidence type="ECO:0000313" key="1">
    <source>
        <dbReference type="EMBL" id="KAK8593458.1"/>
    </source>
</evidence>
<keyword evidence="2" id="KW-1185">Reference proteome</keyword>
<name>A0ABR2G3B0_9ROSI</name>
<accession>A0ABR2G3B0</accession>
<gene>
    <name evidence="1" type="ORF">V6N12_045539</name>
</gene>
<sequence>MVIEKFGSPFNVHPPLSCGMEVTSSYQLPLGSYLEHLQKISTCALDDSSLGLDSIARHVIRLVSHIYVGTGGVIFLIDSELAEAGD</sequence>
<organism evidence="1 2">
    <name type="scientific">Hibiscus sabdariffa</name>
    <name type="common">roselle</name>
    <dbReference type="NCBI Taxonomy" id="183260"/>
    <lineage>
        <taxon>Eukaryota</taxon>
        <taxon>Viridiplantae</taxon>
        <taxon>Streptophyta</taxon>
        <taxon>Embryophyta</taxon>
        <taxon>Tracheophyta</taxon>
        <taxon>Spermatophyta</taxon>
        <taxon>Magnoliopsida</taxon>
        <taxon>eudicotyledons</taxon>
        <taxon>Gunneridae</taxon>
        <taxon>Pentapetalae</taxon>
        <taxon>rosids</taxon>
        <taxon>malvids</taxon>
        <taxon>Malvales</taxon>
        <taxon>Malvaceae</taxon>
        <taxon>Malvoideae</taxon>
        <taxon>Hibiscus</taxon>
    </lineage>
</organism>
<proteinExistence type="predicted"/>
<evidence type="ECO:0000313" key="2">
    <source>
        <dbReference type="Proteomes" id="UP001472677"/>
    </source>
</evidence>
<protein>
    <submittedName>
        <fullName evidence="1">Uncharacterized protein</fullName>
    </submittedName>
</protein>
<comment type="caution">
    <text evidence="1">The sequence shown here is derived from an EMBL/GenBank/DDBJ whole genome shotgun (WGS) entry which is preliminary data.</text>
</comment>